<feature type="compositionally biased region" description="Basic residues" evidence="1">
    <location>
        <begin position="229"/>
        <end position="239"/>
    </location>
</feature>
<feature type="compositionally biased region" description="Basic and acidic residues" evidence="1">
    <location>
        <begin position="206"/>
        <end position="217"/>
    </location>
</feature>
<keyword evidence="2" id="KW-0378">Hydrolase</keyword>
<evidence type="ECO:0000256" key="1">
    <source>
        <dbReference type="SAM" id="MobiDB-lite"/>
    </source>
</evidence>
<dbReference type="EMBL" id="PKPP01001237">
    <property type="protein sequence ID" value="PWA84357.1"/>
    <property type="molecule type" value="Genomic_DNA"/>
</dbReference>
<evidence type="ECO:0000313" key="3">
    <source>
        <dbReference type="Proteomes" id="UP000245207"/>
    </source>
</evidence>
<keyword evidence="2" id="KW-0645">Protease</keyword>
<protein>
    <submittedName>
        <fullName evidence="2">Ulp1 protease family, C-terminal catalytic domain-containing protein</fullName>
    </submittedName>
</protein>
<feature type="region of interest" description="Disordered" evidence="1">
    <location>
        <begin position="300"/>
        <end position="320"/>
    </location>
</feature>
<feature type="compositionally biased region" description="Basic and acidic residues" evidence="1">
    <location>
        <begin position="171"/>
        <end position="196"/>
    </location>
</feature>
<feature type="compositionally biased region" description="Basic residues" evidence="1">
    <location>
        <begin position="258"/>
        <end position="268"/>
    </location>
</feature>
<feature type="region of interest" description="Disordered" evidence="1">
    <location>
        <begin position="120"/>
        <end position="151"/>
    </location>
</feature>
<gene>
    <name evidence="2" type="ORF">CTI12_AA158350</name>
</gene>
<comment type="caution">
    <text evidence="2">The sequence shown here is derived from an EMBL/GenBank/DDBJ whole genome shotgun (WGS) entry which is preliminary data.</text>
</comment>
<dbReference type="OrthoDB" id="588867at2759"/>
<name>A0A2U1PFC4_ARTAN</name>
<evidence type="ECO:0000313" key="2">
    <source>
        <dbReference type="EMBL" id="PWA84357.1"/>
    </source>
</evidence>
<feature type="region of interest" description="Disordered" evidence="1">
    <location>
        <begin position="163"/>
        <end position="282"/>
    </location>
</feature>
<accession>A0A2U1PFC4</accession>
<organism evidence="2 3">
    <name type="scientific">Artemisia annua</name>
    <name type="common">Sweet wormwood</name>
    <dbReference type="NCBI Taxonomy" id="35608"/>
    <lineage>
        <taxon>Eukaryota</taxon>
        <taxon>Viridiplantae</taxon>
        <taxon>Streptophyta</taxon>
        <taxon>Embryophyta</taxon>
        <taxon>Tracheophyta</taxon>
        <taxon>Spermatophyta</taxon>
        <taxon>Magnoliopsida</taxon>
        <taxon>eudicotyledons</taxon>
        <taxon>Gunneridae</taxon>
        <taxon>Pentapetalae</taxon>
        <taxon>asterids</taxon>
        <taxon>campanulids</taxon>
        <taxon>Asterales</taxon>
        <taxon>Asteraceae</taxon>
        <taxon>Asteroideae</taxon>
        <taxon>Anthemideae</taxon>
        <taxon>Artemisiinae</taxon>
        <taxon>Artemisia</taxon>
    </lineage>
</organism>
<dbReference type="GO" id="GO:0006508">
    <property type="term" value="P:proteolysis"/>
    <property type="evidence" value="ECO:0007669"/>
    <property type="project" value="UniProtKB-KW"/>
</dbReference>
<keyword evidence="3" id="KW-1185">Reference proteome</keyword>
<reference evidence="2 3" key="1">
    <citation type="journal article" date="2018" name="Mol. Plant">
        <title>The genome of Artemisia annua provides insight into the evolution of Asteraceae family and artemisinin biosynthesis.</title>
        <authorList>
            <person name="Shen Q."/>
            <person name="Zhang L."/>
            <person name="Liao Z."/>
            <person name="Wang S."/>
            <person name="Yan T."/>
            <person name="Shi P."/>
            <person name="Liu M."/>
            <person name="Fu X."/>
            <person name="Pan Q."/>
            <person name="Wang Y."/>
            <person name="Lv Z."/>
            <person name="Lu X."/>
            <person name="Zhang F."/>
            <person name="Jiang W."/>
            <person name="Ma Y."/>
            <person name="Chen M."/>
            <person name="Hao X."/>
            <person name="Li L."/>
            <person name="Tang Y."/>
            <person name="Lv G."/>
            <person name="Zhou Y."/>
            <person name="Sun X."/>
            <person name="Brodelius P.E."/>
            <person name="Rose J.K.C."/>
            <person name="Tang K."/>
        </authorList>
    </citation>
    <scope>NUCLEOTIDE SEQUENCE [LARGE SCALE GENOMIC DNA]</scope>
    <source>
        <strain evidence="3">cv. Huhao1</strain>
        <tissue evidence="2">Leaf</tissue>
    </source>
</reference>
<dbReference type="GO" id="GO:0008233">
    <property type="term" value="F:peptidase activity"/>
    <property type="evidence" value="ECO:0007669"/>
    <property type="project" value="UniProtKB-KW"/>
</dbReference>
<dbReference type="Proteomes" id="UP000245207">
    <property type="component" value="Unassembled WGS sequence"/>
</dbReference>
<proteinExistence type="predicted"/>
<sequence length="761" mass="85261">MSILENEIVSVVQGKAPSVVQETEKVPRFNPYDNKAQKTSIFGKLASVVEVNAPVVQENEIVSVVQGKAPNVVQETEKVLDDSRSVISAVVSDLANENVPNVVQEKEKVPVDVGKDKEMENVVTYKSQGKRSGKSVGKNKALETNPSETRGMMFESVLQGVPEGDLLSSDKSNDKGLDPVKSKDKTNAKSLEKESVKALSEAPILRLEKPVQEETQPKRKLGLSEVNKSTKKPKPKRKRGDSSGPDKEEDIIPEDKGKKKMKGKGPLKIKKDDSDKEEDILPDNVMKQLMKTLLKSSLVKVETDEDNESKPNKKGKKKEKVLTPAEIRHQDYLKKLPILQARSAPTALHTTIHGIKNVDIENFLAEIVFSSYVVENFDAETCRLKLEGGRLIEATVTKVHELLGTPIGGESLLFLETREVEDDFKKGEINLDVVKRVREHTDIRSIDWCEYIFQCLKLSKKPTTLQNIYTSPYTFLANELVKKGVPFTVVNKPNIVGLLTPEKMGTRASHESPIPEKRLVKPSPYLLSSYMNKKTKVLPKISRVEFILGNSLFAMQGETIEKVFETNSGISIYSVRVNMETLAPGFDVDANTTSMFNGTLPTFDDQFEEFEKEISAQLKDNVGGLALDGIGLQKLFASHLKLYAHRKHASIAKSKPKITNLKWRTKNNFRDCGIFTMLHMESYTGQAVGKWDCGLVAESRAQLVMLRQLGFKFATKILLHEVNQHAQKMFELAQEFDKLPTEEKMTIIVEALENRDSRERD</sequence>
<dbReference type="AlphaFoldDB" id="A0A2U1PFC4"/>